<comment type="caution">
    <text evidence="7">The sequence shown here is derived from an EMBL/GenBank/DDBJ whole genome shotgun (WGS) entry which is preliminary data.</text>
</comment>
<protein>
    <submittedName>
        <fullName evidence="7">Branched-chain amino acid ABC transporter permease</fullName>
    </submittedName>
</protein>
<dbReference type="AlphaFoldDB" id="A0A147H573"/>
<evidence type="ECO:0000256" key="3">
    <source>
        <dbReference type="ARBA" id="ARBA00022692"/>
    </source>
</evidence>
<dbReference type="EMBL" id="LDSL01000038">
    <property type="protein sequence ID" value="KTT24820.1"/>
    <property type="molecule type" value="Genomic_DNA"/>
</dbReference>
<dbReference type="GO" id="GO:0005886">
    <property type="term" value="C:plasma membrane"/>
    <property type="evidence" value="ECO:0007669"/>
    <property type="project" value="UniProtKB-SubCell"/>
</dbReference>
<dbReference type="Pfam" id="PF02653">
    <property type="entry name" value="BPD_transp_2"/>
    <property type="match status" value="1"/>
</dbReference>
<dbReference type="PATRIC" id="fig|433924.3.peg.3039"/>
<feature type="transmembrane region" description="Helical" evidence="6">
    <location>
        <begin position="21"/>
        <end position="40"/>
    </location>
</feature>
<dbReference type="GO" id="GO:0015658">
    <property type="term" value="F:branched-chain amino acid transmembrane transporter activity"/>
    <property type="evidence" value="ECO:0007669"/>
    <property type="project" value="InterPro"/>
</dbReference>
<dbReference type="CDD" id="cd06581">
    <property type="entry name" value="TM_PBP1_LivM_like"/>
    <property type="match status" value="1"/>
</dbReference>
<evidence type="ECO:0000256" key="2">
    <source>
        <dbReference type="ARBA" id="ARBA00022475"/>
    </source>
</evidence>
<dbReference type="Proteomes" id="UP000072741">
    <property type="component" value="Unassembled WGS sequence"/>
</dbReference>
<feature type="transmembrane region" description="Helical" evidence="6">
    <location>
        <begin position="99"/>
        <end position="117"/>
    </location>
</feature>
<name>A0A147H573_9BURK</name>
<dbReference type="PANTHER" id="PTHR30482">
    <property type="entry name" value="HIGH-AFFINITY BRANCHED-CHAIN AMINO ACID TRANSPORT SYSTEM PERMEASE"/>
    <property type="match status" value="1"/>
</dbReference>
<evidence type="ECO:0000313" key="7">
    <source>
        <dbReference type="EMBL" id="KTT24820.1"/>
    </source>
</evidence>
<evidence type="ECO:0000256" key="5">
    <source>
        <dbReference type="ARBA" id="ARBA00023136"/>
    </source>
</evidence>
<keyword evidence="3 6" id="KW-0812">Transmembrane</keyword>
<dbReference type="InterPro" id="IPR001851">
    <property type="entry name" value="ABC_transp_permease"/>
</dbReference>
<evidence type="ECO:0000256" key="6">
    <source>
        <dbReference type="SAM" id="Phobius"/>
    </source>
</evidence>
<keyword evidence="5 6" id="KW-0472">Membrane</keyword>
<gene>
    <name evidence="7" type="ORF">NS331_05855</name>
</gene>
<feature type="transmembrane region" description="Helical" evidence="6">
    <location>
        <begin position="46"/>
        <end position="69"/>
    </location>
</feature>
<dbReference type="InterPro" id="IPR043428">
    <property type="entry name" value="LivM-like"/>
</dbReference>
<feature type="transmembrane region" description="Helical" evidence="6">
    <location>
        <begin position="124"/>
        <end position="144"/>
    </location>
</feature>
<keyword evidence="2" id="KW-1003">Cell membrane</keyword>
<dbReference type="RefSeq" id="WP_058641060.1">
    <property type="nucleotide sequence ID" value="NZ_LDSL01000038.1"/>
</dbReference>
<keyword evidence="8" id="KW-1185">Reference proteome</keyword>
<comment type="subcellular location">
    <subcellularLocation>
        <location evidence="1">Cell membrane</location>
        <topology evidence="1">Multi-pass membrane protein</topology>
    </subcellularLocation>
</comment>
<dbReference type="PANTHER" id="PTHR30482:SF5">
    <property type="entry name" value="ABC TRANSPORTER PERMEASE PROTEIN"/>
    <property type="match status" value="1"/>
</dbReference>
<feature type="transmembrane region" description="Helical" evidence="6">
    <location>
        <begin position="172"/>
        <end position="191"/>
    </location>
</feature>
<feature type="transmembrane region" description="Helical" evidence="6">
    <location>
        <begin position="222"/>
        <end position="245"/>
    </location>
</feature>
<evidence type="ECO:0000313" key="8">
    <source>
        <dbReference type="Proteomes" id="UP000072741"/>
    </source>
</evidence>
<evidence type="ECO:0000256" key="1">
    <source>
        <dbReference type="ARBA" id="ARBA00004651"/>
    </source>
</evidence>
<reference evidence="7 8" key="1">
    <citation type="journal article" date="2016" name="Front. Microbiol.">
        <title>Genomic Resource of Rice Seed Associated Bacteria.</title>
        <authorList>
            <person name="Midha S."/>
            <person name="Bansal K."/>
            <person name="Sharma S."/>
            <person name="Kumar N."/>
            <person name="Patil P.P."/>
            <person name="Chaudhry V."/>
            <person name="Patil P.B."/>
        </authorList>
    </citation>
    <scope>NUCLEOTIDE SEQUENCE [LARGE SCALE GENOMIC DNA]</scope>
    <source>
        <strain evidence="7 8">NS331</strain>
    </source>
</reference>
<accession>A0A147H573</accession>
<organism evidence="7 8">
    <name type="scientific">Pseudacidovorax intermedius</name>
    <dbReference type="NCBI Taxonomy" id="433924"/>
    <lineage>
        <taxon>Bacteria</taxon>
        <taxon>Pseudomonadati</taxon>
        <taxon>Pseudomonadota</taxon>
        <taxon>Betaproteobacteria</taxon>
        <taxon>Burkholderiales</taxon>
        <taxon>Comamonadaceae</taxon>
        <taxon>Pseudacidovorax</taxon>
    </lineage>
</organism>
<sequence>MRSGFFKQRYGELVVLTDSKAVKAWTAAMLLALVLAPLVLSPFLMAHMTTIFFVAIGALGITVLTGFAGQISLGHVGFLMLGAYTYAIAITRLGLPAELALVAAAVVPALFGLIVGLPSLRLHGLYLAITTLAFSHIVGAALLAGGSFTGGGRGIVITRPVLFGLDLGSDRAFYWFCLAMCVLAVLVTLNLRRSYAGRAMVAIRDNDIAARTMGINLMRFKLMAFLLSAAITGVAGALMAMYISIVSVESFPFLLSIEALAIIIVGGLGSVLGAILGTVFILTLPELFSLLMAFLGGRYADLMTTSAHEVKTILYGLAIIAFLRFDPRGLRGMWHDLRHAWVHWPLRY</sequence>
<feature type="transmembrane region" description="Helical" evidence="6">
    <location>
        <begin position="251"/>
        <end position="272"/>
    </location>
</feature>
<dbReference type="OrthoDB" id="9814461at2"/>
<evidence type="ECO:0000256" key="4">
    <source>
        <dbReference type="ARBA" id="ARBA00022989"/>
    </source>
</evidence>
<keyword evidence="4 6" id="KW-1133">Transmembrane helix</keyword>
<proteinExistence type="predicted"/>